<evidence type="ECO:0000256" key="2">
    <source>
        <dbReference type="SAM" id="Phobius"/>
    </source>
</evidence>
<protein>
    <submittedName>
        <fullName evidence="4">Altered inheritance of mitochondria mitochondrial</fullName>
    </submittedName>
</protein>
<dbReference type="Gene3D" id="3.50.70.10">
    <property type="match status" value="1"/>
</dbReference>
<feature type="region of interest" description="Disordered" evidence="1">
    <location>
        <begin position="119"/>
        <end position="144"/>
    </location>
</feature>
<sequence length="312" mass="33262">MSNKSTLRLLAHSPSLRRTLRSRFPPAAGTSPTPPPSRAAPTPRNPFDPIALRRYEAQCRAYDLRRTYYAAAGAIFSMLAIVALVQFVDIPPPAEKCEASSPGPEWGRAAVIRGAEIRKQGGEDGDGGVEQVPTGTSTVPTFPKTIRVPGAERSGVSAALPAGTGSLAPDSEYQLLGLGIRTVSFLGIQVYVVGLYIATSDIAVLQQQLVRRAAATETATTLVGGEKEALRGLLMDAEGSERVWGEVLREGGVRSVWRIVPTRNTDFAHLRDGWVRGITARSQRGGGEYEDQGFGEAMGEFKAVFGGRGGRG</sequence>
<proteinExistence type="predicted"/>
<dbReference type="PANTHER" id="PTHR47284">
    <property type="entry name" value="FATTY-ACID-BINDING PROTEIN 2"/>
    <property type="match status" value="1"/>
</dbReference>
<dbReference type="SUPFAM" id="SSF54626">
    <property type="entry name" value="Chalcone isomerase"/>
    <property type="match status" value="1"/>
</dbReference>
<comment type="caution">
    <text evidence="4">The sequence shown here is derived from an EMBL/GenBank/DDBJ whole genome shotgun (WGS) entry which is preliminary data.</text>
</comment>
<dbReference type="GO" id="GO:0016872">
    <property type="term" value="F:intramolecular lyase activity"/>
    <property type="evidence" value="ECO:0007669"/>
    <property type="project" value="InterPro"/>
</dbReference>
<keyword evidence="2" id="KW-0812">Transmembrane</keyword>
<dbReference type="Proteomes" id="UP000324767">
    <property type="component" value="Unassembled WGS sequence"/>
</dbReference>
<gene>
    <name evidence="4" type="ORF">FRX48_08300</name>
</gene>
<dbReference type="OrthoDB" id="18193at2759"/>
<dbReference type="PANTHER" id="PTHR47284:SF3">
    <property type="entry name" value="FATTY-ACID-BINDING PROTEIN 2"/>
    <property type="match status" value="1"/>
</dbReference>
<organism evidence="4 5">
    <name type="scientific">Lasallia pustulata</name>
    <dbReference type="NCBI Taxonomy" id="136370"/>
    <lineage>
        <taxon>Eukaryota</taxon>
        <taxon>Fungi</taxon>
        <taxon>Dikarya</taxon>
        <taxon>Ascomycota</taxon>
        <taxon>Pezizomycotina</taxon>
        <taxon>Lecanoromycetes</taxon>
        <taxon>OSLEUM clade</taxon>
        <taxon>Umbilicariomycetidae</taxon>
        <taxon>Umbilicariales</taxon>
        <taxon>Umbilicariaceae</taxon>
        <taxon>Lasallia</taxon>
    </lineage>
</organism>
<feature type="region of interest" description="Disordered" evidence="1">
    <location>
        <begin position="1"/>
        <end position="48"/>
    </location>
</feature>
<dbReference type="Pfam" id="PF16035">
    <property type="entry name" value="Chalcone_2"/>
    <property type="match status" value="1"/>
</dbReference>
<evidence type="ECO:0000313" key="5">
    <source>
        <dbReference type="Proteomes" id="UP000324767"/>
    </source>
</evidence>
<feature type="compositionally biased region" description="Pro residues" evidence="1">
    <location>
        <begin position="32"/>
        <end position="46"/>
    </location>
</feature>
<dbReference type="InterPro" id="IPR016087">
    <property type="entry name" value="Chalcone_isomerase"/>
</dbReference>
<name>A0A5M8PF63_9LECA</name>
<evidence type="ECO:0000256" key="1">
    <source>
        <dbReference type="SAM" id="MobiDB-lite"/>
    </source>
</evidence>
<feature type="transmembrane region" description="Helical" evidence="2">
    <location>
        <begin position="68"/>
        <end position="88"/>
    </location>
</feature>
<keyword evidence="2" id="KW-1133">Transmembrane helix</keyword>
<accession>A0A5M8PF63</accession>
<keyword evidence="2" id="KW-0472">Membrane</keyword>
<evidence type="ECO:0000313" key="4">
    <source>
        <dbReference type="EMBL" id="KAA6407949.1"/>
    </source>
</evidence>
<dbReference type="EMBL" id="VXIT01000015">
    <property type="protein sequence ID" value="KAA6407949.1"/>
    <property type="molecule type" value="Genomic_DNA"/>
</dbReference>
<dbReference type="AlphaFoldDB" id="A0A5M8PF63"/>
<dbReference type="InterPro" id="IPR036298">
    <property type="entry name" value="Chalcone_isomerase_sf"/>
</dbReference>
<evidence type="ECO:0000259" key="3">
    <source>
        <dbReference type="Pfam" id="PF16035"/>
    </source>
</evidence>
<dbReference type="InterPro" id="IPR016088">
    <property type="entry name" value="Chalcone_isomerase_3-sand"/>
</dbReference>
<feature type="domain" description="Chalcone isomerase" evidence="3">
    <location>
        <begin position="172"/>
        <end position="309"/>
    </location>
</feature>
<reference evidence="4 5" key="1">
    <citation type="submission" date="2019-09" db="EMBL/GenBank/DDBJ databases">
        <title>The hologenome of the rock-dwelling lichen Lasallia pustulata.</title>
        <authorList>
            <person name="Greshake Tzovaras B."/>
            <person name="Segers F."/>
            <person name="Bicker A."/>
            <person name="Dal Grande F."/>
            <person name="Otte J."/>
            <person name="Hankeln T."/>
            <person name="Schmitt I."/>
            <person name="Ebersberger I."/>
        </authorList>
    </citation>
    <scope>NUCLEOTIDE SEQUENCE [LARGE SCALE GENOMIC DNA]</scope>
    <source>
        <strain evidence="4">A1-1</strain>
    </source>
</reference>